<dbReference type="GO" id="GO:0005737">
    <property type="term" value="C:cytoplasm"/>
    <property type="evidence" value="ECO:0007669"/>
    <property type="project" value="TreeGrafter"/>
</dbReference>
<protein>
    <recommendedName>
        <fullName evidence="9">Protein kinase domain-containing protein</fullName>
    </recommendedName>
</protein>
<comment type="caution">
    <text evidence="10">The sequence shown here is derived from an EMBL/GenBank/DDBJ whole genome shotgun (WGS) entry which is preliminary data.</text>
</comment>
<comment type="similarity">
    <text evidence="1">Belongs to the protein kinase superfamily. CAMK Ser/Thr protein kinase family. NIM1 subfamily.</text>
</comment>
<dbReference type="PROSITE" id="PS50011">
    <property type="entry name" value="PROTEIN_KINASE_DOM"/>
    <property type="match status" value="1"/>
</dbReference>
<dbReference type="Gene3D" id="1.10.510.10">
    <property type="entry name" value="Transferase(Phosphotransferase) domain 1"/>
    <property type="match status" value="1"/>
</dbReference>
<accession>A0A9P6FTV6</accession>
<evidence type="ECO:0000313" key="10">
    <source>
        <dbReference type="EMBL" id="KAF9581557.1"/>
    </source>
</evidence>
<evidence type="ECO:0000256" key="2">
    <source>
        <dbReference type="ARBA" id="ARBA00022527"/>
    </source>
</evidence>
<dbReference type="PANTHER" id="PTHR24346:SF82">
    <property type="entry name" value="KP78A-RELATED"/>
    <property type="match status" value="1"/>
</dbReference>
<dbReference type="AlphaFoldDB" id="A0A9P6FTV6"/>
<evidence type="ECO:0000313" key="11">
    <source>
        <dbReference type="Proteomes" id="UP000780801"/>
    </source>
</evidence>
<evidence type="ECO:0000256" key="7">
    <source>
        <dbReference type="PROSITE-ProRule" id="PRU10141"/>
    </source>
</evidence>
<name>A0A9P6FTV6_9FUNG</name>
<dbReference type="Pfam" id="PF00069">
    <property type="entry name" value="Pkinase"/>
    <property type="match status" value="1"/>
</dbReference>
<keyword evidence="5" id="KW-0418">Kinase</keyword>
<feature type="compositionally biased region" description="Low complexity" evidence="8">
    <location>
        <begin position="197"/>
        <end position="211"/>
    </location>
</feature>
<feature type="region of interest" description="Disordered" evidence="8">
    <location>
        <begin position="129"/>
        <end position="215"/>
    </location>
</feature>
<dbReference type="CDD" id="cd13994">
    <property type="entry name" value="STKc_HAL4_like"/>
    <property type="match status" value="1"/>
</dbReference>
<keyword evidence="11" id="KW-1185">Reference proteome</keyword>
<organism evidence="10 11">
    <name type="scientific">Lunasporangiospora selenospora</name>
    <dbReference type="NCBI Taxonomy" id="979761"/>
    <lineage>
        <taxon>Eukaryota</taxon>
        <taxon>Fungi</taxon>
        <taxon>Fungi incertae sedis</taxon>
        <taxon>Mucoromycota</taxon>
        <taxon>Mortierellomycotina</taxon>
        <taxon>Mortierellomycetes</taxon>
        <taxon>Mortierellales</taxon>
        <taxon>Mortierellaceae</taxon>
        <taxon>Lunasporangiospora</taxon>
    </lineage>
</organism>
<feature type="compositionally biased region" description="Basic residues" evidence="8">
    <location>
        <begin position="225"/>
        <end position="237"/>
    </location>
</feature>
<feature type="region of interest" description="Disordered" evidence="8">
    <location>
        <begin position="1"/>
        <end position="94"/>
    </location>
</feature>
<feature type="non-terminal residue" evidence="10">
    <location>
        <position position="686"/>
    </location>
</feature>
<dbReference type="SMART" id="SM00220">
    <property type="entry name" value="S_TKc"/>
    <property type="match status" value="1"/>
</dbReference>
<evidence type="ECO:0000256" key="4">
    <source>
        <dbReference type="ARBA" id="ARBA00022741"/>
    </source>
</evidence>
<dbReference type="InterPro" id="IPR011009">
    <property type="entry name" value="Kinase-like_dom_sf"/>
</dbReference>
<feature type="region of interest" description="Disordered" evidence="8">
    <location>
        <begin position="252"/>
        <end position="274"/>
    </location>
</feature>
<dbReference type="Proteomes" id="UP000780801">
    <property type="component" value="Unassembled WGS sequence"/>
</dbReference>
<sequence>PPFQDTPYCSRMETGRVSPEHACPQQVQQLDQYPQPQDQRPLESDIDHSALKRLSIDMLPQDTNDDPAASSAALRMPSPPTRQSSQSSGNNTTATRVLSVSTAQGQIPQLVLEQPSPMVPMVPMLQDQAGKNKEHLPPDSSRPSSAVSSVSGQGRGQRSYMMPEIPSAADLFTAAPGGGTSGARATSRFSHSKSHSVDSSGSVRSSGHSSVNESKHRFERLPNGAHRHNLSAPKRHQFLSNQVRRLKELLEGGKREKDDDRHQPSPQQGHHLSREFFEHPLSLLNEKIKDFEDDVRHSPGGGKKNHSLKDNFEAKYGDLQQVVGKGAFGTVRLSIKKNPETGEEAVFAIKASGHKHEFKYNHGESPKSYMRRLTSEFCIASTLKHINIIQTLDLLQLHGDSYSEVMEYCVGGDLHTLIASANTLTETESSCFFAQLINGVAYLHSLGVVHRDLKPENLLLTANGCIKIADFGNSEVFRMPWEKKARMSTSVRGSGPFIAPEEFIETEFDARKVDMWSCGIIYICMRVGRYMWAEASKGDPIWESFLRRVNLASENQESILRPSPKEQHRKGKRRVNITAIEVSTHLTLAWPDNIAAVIDRLLEPNPKARWHAAQAIESDWMQNVDNCHPGELISPQELDGLEDEPISSAPSRRVGSKVLDKSTDVMGMKIADEAMARSEQEKKSAG</sequence>
<keyword evidence="3" id="KW-0808">Transferase</keyword>
<keyword evidence="2" id="KW-0723">Serine/threonine-protein kinase</keyword>
<feature type="domain" description="Protein kinase" evidence="9">
    <location>
        <begin position="317"/>
        <end position="621"/>
    </location>
</feature>
<evidence type="ECO:0000256" key="1">
    <source>
        <dbReference type="ARBA" id="ARBA00010791"/>
    </source>
</evidence>
<feature type="region of interest" description="Disordered" evidence="8">
    <location>
        <begin position="222"/>
        <end position="241"/>
    </location>
</feature>
<dbReference type="InterPro" id="IPR008271">
    <property type="entry name" value="Ser/Thr_kinase_AS"/>
</dbReference>
<evidence type="ECO:0000256" key="3">
    <source>
        <dbReference type="ARBA" id="ARBA00022679"/>
    </source>
</evidence>
<dbReference type="InterPro" id="IPR017441">
    <property type="entry name" value="Protein_kinase_ATP_BS"/>
</dbReference>
<proteinExistence type="inferred from homology"/>
<dbReference type="PROSITE" id="PS00107">
    <property type="entry name" value="PROTEIN_KINASE_ATP"/>
    <property type="match status" value="1"/>
</dbReference>
<dbReference type="PANTHER" id="PTHR24346">
    <property type="entry name" value="MAP/MICROTUBULE AFFINITY-REGULATING KINASE"/>
    <property type="match status" value="1"/>
</dbReference>
<dbReference type="EMBL" id="JAABOA010001435">
    <property type="protein sequence ID" value="KAF9581557.1"/>
    <property type="molecule type" value="Genomic_DNA"/>
</dbReference>
<keyword evidence="4 7" id="KW-0547">Nucleotide-binding</keyword>
<feature type="compositionally biased region" description="Basic and acidic residues" evidence="8">
    <location>
        <begin position="252"/>
        <end position="263"/>
    </location>
</feature>
<reference evidence="10" key="1">
    <citation type="journal article" date="2020" name="Fungal Divers.">
        <title>Resolving the Mortierellaceae phylogeny through synthesis of multi-gene phylogenetics and phylogenomics.</title>
        <authorList>
            <person name="Vandepol N."/>
            <person name="Liber J."/>
            <person name="Desiro A."/>
            <person name="Na H."/>
            <person name="Kennedy M."/>
            <person name="Barry K."/>
            <person name="Grigoriev I.V."/>
            <person name="Miller A.N."/>
            <person name="O'Donnell K."/>
            <person name="Stajich J.E."/>
            <person name="Bonito G."/>
        </authorList>
    </citation>
    <scope>NUCLEOTIDE SEQUENCE</scope>
    <source>
        <strain evidence="10">KOD1015</strain>
    </source>
</reference>
<evidence type="ECO:0000256" key="6">
    <source>
        <dbReference type="ARBA" id="ARBA00022840"/>
    </source>
</evidence>
<feature type="compositionally biased region" description="Basic and acidic residues" evidence="8">
    <location>
        <begin position="40"/>
        <end position="50"/>
    </location>
</feature>
<feature type="compositionally biased region" description="Low complexity" evidence="8">
    <location>
        <begin position="24"/>
        <end position="39"/>
    </location>
</feature>
<keyword evidence="6 7" id="KW-0067">ATP-binding</keyword>
<gene>
    <name evidence="10" type="ORF">BGW38_001386</name>
</gene>
<evidence type="ECO:0000259" key="9">
    <source>
        <dbReference type="PROSITE" id="PS50011"/>
    </source>
</evidence>
<dbReference type="InterPro" id="IPR000719">
    <property type="entry name" value="Prot_kinase_dom"/>
</dbReference>
<dbReference type="GO" id="GO:0005524">
    <property type="term" value="F:ATP binding"/>
    <property type="evidence" value="ECO:0007669"/>
    <property type="project" value="UniProtKB-UniRule"/>
</dbReference>
<dbReference type="PROSITE" id="PS00108">
    <property type="entry name" value="PROTEIN_KINASE_ST"/>
    <property type="match status" value="1"/>
</dbReference>
<evidence type="ECO:0000256" key="5">
    <source>
        <dbReference type="ARBA" id="ARBA00022777"/>
    </source>
</evidence>
<dbReference type="GO" id="GO:0004674">
    <property type="term" value="F:protein serine/threonine kinase activity"/>
    <property type="evidence" value="ECO:0007669"/>
    <property type="project" value="UniProtKB-KW"/>
</dbReference>
<feature type="compositionally biased region" description="Low complexity" evidence="8">
    <location>
        <begin position="138"/>
        <end position="159"/>
    </location>
</feature>
<feature type="binding site" evidence="7">
    <location>
        <position position="350"/>
    </location>
    <ligand>
        <name>ATP</name>
        <dbReference type="ChEBI" id="CHEBI:30616"/>
    </ligand>
</feature>
<dbReference type="SUPFAM" id="SSF56112">
    <property type="entry name" value="Protein kinase-like (PK-like)"/>
    <property type="match status" value="1"/>
</dbReference>
<feature type="region of interest" description="Disordered" evidence="8">
    <location>
        <begin position="641"/>
        <end position="660"/>
    </location>
</feature>
<evidence type="ECO:0000256" key="8">
    <source>
        <dbReference type="SAM" id="MobiDB-lite"/>
    </source>
</evidence>
<dbReference type="GO" id="GO:0035556">
    <property type="term" value="P:intracellular signal transduction"/>
    <property type="evidence" value="ECO:0007669"/>
    <property type="project" value="TreeGrafter"/>
</dbReference>
<dbReference type="OrthoDB" id="6513151at2759"/>